<organism evidence="3 4">
    <name type="scientific">Suricata suricatta</name>
    <name type="common">Meerkat</name>
    <dbReference type="NCBI Taxonomy" id="37032"/>
    <lineage>
        <taxon>Eukaryota</taxon>
        <taxon>Metazoa</taxon>
        <taxon>Chordata</taxon>
        <taxon>Craniata</taxon>
        <taxon>Vertebrata</taxon>
        <taxon>Euteleostomi</taxon>
        <taxon>Mammalia</taxon>
        <taxon>Eutheria</taxon>
        <taxon>Laurasiatheria</taxon>
        <taxon>Carnivora</taxon>
        <taxon>Feliformia</taxon>
        <taxon>Herpestidae</taxon>
        <taxon>Suricata</taxon>
    </lineage>
</organism>
<dbReference type="Pfam" id="PF16511">
    <property type="entry name" value="FERM_f0"/>
    <property type="match status" value="1"/>
</dbReference>
<name>A0A673U8C0_SURSU</name>
<proteinExistence type="predicted"/>
<dbReference type="Ensembl" id="ENSSSUT00005020206.1">
    <property type="protein sequence ID" value="ENSSSUP00005017741.1"/>
    <property type="gene ID" value="ENSSSUG00005011442.1"/>
</dbReference>
<dbReference type="PANTHER" id="PTHR24135:SF17">
    <property type="entry name" value="SH3 AND MULTIPLE ANKYRIN REPEAT DOMAINS PROTEIN 2"/>
    <property type="match status" value="1"/>
</dbReference>
<dbReference type="GO" id="GO:0014069">
    <property type="term" value="C:postsynaptic density"/>
    <property type="evidence" value="ECO:0007669"/>
    <property type="project" value="TreeGrafter"/>
</dbReference>
<dbReference type="Proteomes" id="UP000472268">
    <property type="component" value="Chromosome 11"/>
</dbReference>
<reference evidence="3 4" key="1">
    <citation type="submission" date="2019-05" db="EMBL/GenBank/DDBJ databases">
        <title>A Chromosome-scale Meerkat (S. suricatta) Genome Assembly.</title>
        <authorList>
            <person name="Dudchenko O."/>
            <person name="Lieberman Aiden E."/>
            <person name="Tung J."/>
            <person name="Barreiro L.B."/>
            <person name="Clutton-Brock T.H."/>
        </authorList>
    </citation>
    <scope>NUCLEOTIDE SEQUENCE [LARGE SCALE GENOMIC DNA]</scope>
</reference>
<dbReference type="GO" id="GO:0045211">
    <property type="term" value="C:postsynaptic membrane"/>
    <property type="evidence" value="ECO:0007669"/>
    <property type="project" value="TreeGrafter"/>
</dbReference>
<dbReference type="FunFam" id="3.10.20.90:FF:000029">
    <property type="entry name" value="SH3 and multiple ankyrin repeat domains protein 1"/>
    <property type="match status" value="1"/>
</dbReference>
<dbReference type="PANTHER" id="PTHR24135">
    <property type="entry name" value="SH3 AND MULTIPLE ANKYRIN REPEAT DOMAINS PROTEIN"/>
    <property type="match status" value="1"/>
</dbReference>
<dbReference type="InterPro" id="IPR051569">
    <property type="entry name" value="SHANK"/>
</dbReference>
<feature type="compositionally biased region" description="Low complexity" evidence="1">
    <location>
        <begin position="15"/>
        <end position="25"/>
    </location>
</feature>
<evidence type="ECO:0000313" key="4">
    <source>
        <dbReference type="Proteomes" id="UP000472268"/>
    </source>
</evidence>
<sequence length="196" mass="21451">MPRSPTSSEDEMAQSFSDCSVGSESDSSREETVYDTIRATAERPGAPRTEEAEGNTLVIRILIQDLQQTKCIRFNPDATVWVAKQRILCSLNQSLKDVLNYGLFQPASNGRDGKFLDEERLLREYPQPVGTGVPSLEVPASASRPGGGVEDASLDSSWAVTPRSRLACGVGVAPDCVNFSRLCTFCLIRFETSIWV</sequence>
<dbReference type="GO" id="GO:0043197">
    <property type="term" value="C:dendritic spine"/>
    <property type="evidence" value="ECO:0007669"/>
    <property type="project" value="TreeGrafter"/>
</dbReference>
<dbReference type="Gene3D" id="3.10.20.90">
    <property type="entry name" value="Phosphatidylinositol 3-kinase Catalytic Subunit, Chain A, domain 1"/>
    <property type="match status" value="1"/>
</dbReference>
<keyword evidence="4" id="KW-1185">Reference proteome</keyword>
<accession>A0A673U8C0</accession>
<dbReference type="InterPro" id="IPR032425">
    <property type="entry name" value="FERM_f0"/>
</dbReference>
<dbReference type="AlphaFoldDB" id="A0A673U8C0"/>
<evidence type="ECO:0000259" key="2">
    <source>
        <dbReference type="Pfam" id="PF16511"/>
    </source>
</evidence>
<feature type="domain" description="Talin N-terminal F0" evidence="2">
    <location>
        <begin position="57"/>
        <end position="125"/>
    </location>
</feature>
<dbReference type="GO" id="GO:0035255">
    <property type="term" value="F:ionotropic glutamate receptor binding"/>
    <property type="evidence" value="ECO:0007669"/>
    <property type="project" value="TreeGrafter"/>
</dbReference>
<evidence type="ECO:0000256" key="1">
    <source>
        <dbReference type="SAM" id="MobiDB-lite"/>
    </source>
</evidence>
<protein>
    <recommendedName>
        <fullName evidence="2">Talin N-terminal F0 domain-containing protein</fullName>
    </recommendedName>
</protein>
<reference evidence="3" key="2">
    <citation type="submission" date="2025-08" db="UniProtKB">
        <authorList>
            <consortium name="Ensembl"/>
        </authorList>
    </citation>
    <scope>IDENTIFICATION</scope>
</reference>
<feature type="region of interest" description="Disordered" evidence="1">
    <location>
        <begin position="1"/>
        <end position="51"/>
    </location>
</feature>
<dbReference type="GO" id="GO:0030160">
    <property type="term" value="F:synaptic receptor adaptor activity"/>
    <property type="evidence" value="ECO:0007669"/>
    <property type="project" value="TreeGrafter"/>
</dbReference>
<reference evidence="3" key="3">
    <citation type="submission" date="2025-09" db="UniProtKB">
        <authorList>
            <consortium name="Ensembl"/>
        </authorList>
    </citation>
    <scope>IDENTIFICATION</scope>
</reference>
<evidence type="ECO:0000313" key="3">
    <source>
        <dbReference type="Ensembl" id="ENSSSUP00005017741.1"/>
    </source>
</evidence>